<dbReference type="STRING" id="52.CMC5_013210"/>
<dbReference type="GO" id="GO:0000215">
    <property type="term" value="F:tRNA 2'-phosphotransferase activity"/>
    <property type="evidence" value="ECO:0007669"/>
    <property type="project" value="TreeGrafter"/>
</dbReference>
<dbReference type="OrthoDB" id="4537997at2"/>
<dbReference type="EMBL" id="CP012159">
    <property type="protein sequence ID" value="AKT37191.1"/>
    <property type="molecule type" value="Genomic_DNA"/>
</dbReference>
<protein>
    <recommendedName>
        <fullName evidence="5">Probable RNA 2'-phosphotransferase</fullName>
        <ecNumber evidence="5">2.7.1.-</ecNumber>
    </recommendedName>
</protein>
<keyword evidence="7" id="KW-1185">Reference proteome</keyword>
<proteinExistence type="inferred from homology"/>
<sequence length="189" mass="21305">MSKERDFLVSLSKRVSHALRHEPWLYELELDQEGWVLVDDLLDALREDQGPWAALKRNDLARMIASADKKRYELEGDRIRALYGHSVPDVLRRTPALPPMTLFHGTSPAAVEIILAEGLKPMRRQHVHLSVDRVTAVQVGKRRAMLPVLLAVQAQVAHTEGVSFYEGNDKVWLADVIPAQFIAVVDDEG</sequence>
<dbReference type="Gene3D" id="3.20.170.30">
    <property type="match status" value="1"/>
</dbReference>
<dbReference type="RefSeq" id="WP_050429594.1">
    <property type="nucleotide sequence ID" value="NZ_CP012159.1"/>
</dbReference>
<evidence type="ECO:0000256" key="4">
    <source>
        <dbReference type="ARBA" id="ARBA00025212"/>
    </source>
</evidence>
<dbReference type="SUPFAM" id="SSF56399">
    <property type="entry name" value="ADP-ribosylation"/>
    <property type="match status" value="1"/>
</dbReference>
<comment type="function">
    <text evidence="4 5">Removes the 2'-phosphate from RNA via an intermediate in which the phosphate is ADP-ribosylated by NAD followed by a presumed transesterification to release the RNA and generate ADP-ribose 1''-2''-cyclic phosphate (APPR&gt;P). May function as an ADP-ribosylase.</text>
</comment>
<reference evidence="6 7" key="1">
    <citation type="submission" date="2015-07" db="EMBL/GenBank/DDBJ databases">
        <title>Genome analysis of myxobacterium Chondromyces crocatus Cm c5 reveals a high potential for natural compound synthesis and the genetic basis for the loss of fruiting body formation.</title>
        <authorList>
            <person name="Zaburannyi N."/>
            <person name="Bunk B."/>
            <person name="Maier J."/>
            <person name="Overmann J."/>
            <person name="Mueller R."/>
        </authorList>
    </citation>
    <scope>NUCLEOTIDE SEQUENCE [LARGE SCALE GENOMIC DNA]</scope>
    <source>
        <strain evidence="6 7">Cm c5</strain>
    </source>
</reference>
<dbReference type="AlphaFoldDB" id="A0A0K1E8I9"/>
<dbReference type="Gene3D" id="1.10.10.970">
    <property type="entry name" value="RNA 2'-phosphotransferase, Tpt1/KptA family, N-terminal domain"/>
    <property type="match status" value="1"/>
</dbReference>
<dbReference type="PATRIC" id="fig|52.7.peg.1408"/>
<comment type="similarity">
    <text evidence="1 5">Belongs to the KptA/TPT1 family.</text>
</comment>
<evidence type="ECO:0000256" key="2">
    <source>
        <dbReference type="ARBA" id="ARBA00022679"/>
    </source>
</evidence>
<dbReference type="GO" id="GO:0006388">
    <property type="term" value="P:tRNA splicing, via endonucleolytic cleavage and ligation"/>
    <property type="evidence" value="ECO:0007669"/>
    <property type="project" value="UniProtKB-UniRule"/>
</dbReference>
<evidence type="ECO:0000256" key="3">
    <source>
        <dbReference type="ARBA" id="ARBA00023027"/>
    </source>
</evidence>
<dbReference type="GO" id="GO:0003950">
    <property type="term" value="F:NAD+ poly-ADP-ribosyltransferase activity"/>
    <property type="evidence" value="ECO:0007669"/>
    <property type="project" value="InterPro"/>
</dbReference>
<organism evidence="6 7">
    <name type="scientific">Chondromyces crocatus</name>
    <dbReference type="NCBI Taxonomy" id="52"/>
    <lineage>
        <taxon>Bacteria</taxon>
        <taxon>Pseudomonadati</taxon>
        <taxon>Myxococcota</taxon>
        <taxon>Polyangia</taxon>
        <taxon>Polyangiales</taxon>
        <taxon>Polyangiaceae</taxon>
        <taxon>Chondromyces</taxon>
    </lineage>
</organism>
<keyword evidence="2 5" id="KW-0808">Transferase</keyword>
<dbReference type="EC" id="2.7.1.-" evidence="5"/>
<evidence type="ECO:0000256" key="1">
    <source>
        <dbReference type="ARBA" id="ARBA00009836"/>
    </source>
</evidence>
<evidence type="ECO:0000313" key="6">
    <source>
        <dbReference type="EMBL" id="AKT37191.1"/>
    </source>
</evidence>
<dbReference type="Pfam" id="PF01885">
    <property type="entry name" value="PTS_2-RNA"/>
    <property type="match status" value="1"/>
</dbReference>
<dbReference type="InterPro" id="IPR002745">
    <property type="entry name" value="Ptrans_KptA/Tpt1"/>
</dbReference>
<dbReference type="PANTHER" id="PTHR12684:SF2">
    <property type="entry name" value="TRNA 2'-PHOSPHOTRANSFERASE 1"/>
    <property type="match status" value="1"/>
</dbReference>
<dbReference type="KEGG" id="ccro:CMC5_013210"/>
<dbReference type="Proteomes" id="UP000067626">
    <property type="component" value="Chromosome"/>
</dbReference>
<gene>
    <name evidence="5 6" type="primary">kptA</name>
    <name evidence="6" type="ORF">CMC5_013210</name>
</gene>
<accession>A0A0K1E8I9</accession>
<dbReference type="InterPro" id="IPR042081">
    <property type="entry name" value="RNA_2'-PTrans_C"/>
</dbReference>
<name>A0A0K1E8I9_CHOCO</name>
<dbReference type="HAMAP" id="MF_00299">
    <property type="entry name" value="KptA"/>
    <property type="match status" value="1"/>
</dbReference>
<dbReference type="PANTHER" id="PTHR12684">
    <property type="entry name" value="PUTATIVE PHOSPHOTRANSFERASE"/>
    <property type="match status" value="1"/>
</dbReference>
<dbReference type="InterPro" id="IPR022928">
    <property type="entry name" value="RNA_2'-PTrans_KptA"/>
</dbReference>
<keyword evidence="3 5" id="KW-0520">NAD</keyword>
<evidence type="ECO:0000256" key="5">
    <source>
        <dbReference type="HAMAP-Rule" id="MF_00299"/>
    </source>
</evidence>
<evidence type="ECO:0000313" key="7">
    <source>
        <dbReference type="Proteomes" id="UP000067626"/>
    </source>
</evidence>
<dbReference type="InterPro" id="IPR042080">
    <property type="entry name" value="RNA_2'-PTrans_N"/>
</dbReference>